<evidence type="ECO:0000256" key="3">
    <source>
        <dbReference type="ARBA" id="ARBA00022695"/>
    </source>
</evidence>
<organism evidence="11 12">
    <name type="scientific">Botrimarina mediterranea</name>
    <dbReference type="NCBI Taxonomy" id="2528022"/>
    <lineage>
        <taxon>Bacteria</taxon>
        <taxon>Pseudomonadati</taxon>
        <taxon>Planctomycetota</taxon>
        <taxon>Planctomycetia</taxon>
        <taxon>Pirellulales</taxon>
        <taxon>Lacipirellulaceae</taxon>
        <taxon>Botrimarina</taxon>
    </lineage>
</organism>
<feature type="domain" description="RNA polymerase N-terminal" evidence="10">
    <location>
        <begin position="234"/>
        <end position="513"/>
    </location>
</feature>
<reference evidence="11 12" key="1">
    <citation type="submission" date="2019-02" db="EMBL/GenBank/DDBJ databases">
        <title>Deep-cultivation of Planctomycetes and their phenomic and genomic characterization uncovers novel biology.</title>
        <authorList>
            <person name="Wiegand S."/>
            <person name="Jogler M."/>
            <person name="Boedeker C."/>
            <person name="Pinto D."/>
            <person name="Vollmers J."/>
            <person name="Rivas-Marin E."/>
            <person name="Kohn T."/>
            <person name="Peeters S.H."/>
            <person name="Heuer A."/>
            <person name="Rast P."/>
            <person name="Oberbeckmann S."/>
            <person name="Bunk B."/>
            <person name="Jeske O."/>
            <person name="Meyerdierks A."/>
            <person name="Storesund J.E."/>
            <person name="Kallscheuer N."/>
            <person name="Luecker S."/>
            <person name="Lage O.M."/>
            <person name="Pohl T."/>
            <person name="Merkel B.J."/>
            <person name="Hornburger P."/>
            <person name="Mueller R.-W."/>
            <person name="Bruemmer F."/>
            <person name="Labrenz M."/>
            <person name="Spormann A.M."/>
            <person name="Op den Camp H."/>
            <person name="Overmann J."/>
            <person name="Amann R."/>
            <person name="Jetten M.S.M."/>
            <person name="Mascher T."/>
            <person name="Medema M.H."/>
            <person name="Devos D.P."/>
            <person name="Kaster A.-K."/>
            <person name="Ovreas L."/>
            <person name="Rohde M."/>
            <person name="Galperin M.Y."/>
            <person name="Jogler C."/>
        </authorList>
    </citation>
    <scope>NUCLEOTIDE SEQUENCE [LARGE SCALE GENOMIC DNA]</scope>
    <source>
        <strain evidence="11 12">Spa11</strain>
    </source>
</reference>
<dbReference type="NCBIfam" id="TIGR02386">
    <property type="entry name" value="rpoC_TIGR"/>
    <property type="match status" value="1"/>
</dbReference>
<feature type="binding site" evidence="7">
    <location>
        <position position="805"/>
    </location>
    <ligand>
        <name>Zn(2+)</name>
        <dbReference type="ChEBI" id="CHEBI:29105"/>
        <label>2</label>
    </ligand>
</feature>
<dbReference type="GO" id="GO:0000428">
    <property type="term" value="C:DNA-directed RNA polymerase complex"/>
    <property type="evidence" value="ECO:0007669"/>
    <property type="project" value="UniProtKB-KW"/>
</dbReference>
<evidence type="ECO:0000313" key="12">
    <source>
        <dbReference type="Proteomes" id="UP000316426"/>
    </source>
</evidence>
<name>A0A518KEN5_9BACT</name>
<dbReference type="Gene3D" id="2.40.40.20">
    <property type="match status" value="1"/>
</dbReference>
<accession>A0A518KEN5</accession>
<dbReference type="Pfam" id="PF04997">
    <property type="entry name" value="RNA_pol_Rpb1_1"/>
    <property type="match status" value="1"/>
</dbReference>
<dbReference type="Gene3D" id="1.10.150.390">
    <property type="match status" value="1"/>
</dbReference>
<dbReference type="InterPro" id="IPR045867">
    <property type="entry name" value="DNA-dir_RpoC_beta_prime"/>
</dbReference>
<feature type="binding site" evidence="7">
    <location>
        <position position="879"/>
    </location>
    <ligand>
        <name>Zn(2+)</name>
        <dbReference type="ChEBI" id="CHEBI:29105"/>
        <label>2</label>
    </ligand>
</feature>
<dbReference type="InterPro" id="IPR038120">
    <property type="entry name" value="Rpb1_funnel_sf"/>
</dbReference>
<keyword evidence="1 7" id="KW-0240">DNA-directed RNA polymerase</keyword>
<dbReference type="EMBL" id="CP036349">
    <property type="protein sequence ID" value="QDV76250.1"/>
    <property type="molecule type" value="Genomic_DNA"/>
</dbReference>
<dbReference type="Gene3D" id="1.10.40.90">
    <property type="match status" value="1"/>
</dbReference>
<dbReference type="HAMAP" id="MF_01322">
    <property type="entry name" value="RNApol_bact_RpoC"/>
    <property type="match status" value="1"/>
</dbReference>
<evidence type="ECO:0000256" key="1">
    <source>
        <dbReference type="ARBA" id="ARBA00022478"/>
    </source>
</evidence>
<dbReference type="Pfam" id="PF04983">
    <property type="entry name" value="RNA_pol_Rpb1_3"/>
    <property type="match status" value="1"/>
</dbReference>
<comment type="cofactor">
    <cofactor evidence="7">
        <name>Zn(2+)</name>
        <dbReference type="ChEBI" id="CHEBI:29105"/>
    </cofactor>
    <text evidence="7">Binds 2 Zn(2+) ions per subunit.</text>
</comment>
<dbReference type="Gene3D" id="1.10.274.100">
    <property type="entry name" value="RNA polymerase Rpb1, domain 3"/>
    <property type="match status" value="1"/>
</dbReference>
<comment type="similarity">
    <text evidence="7 8">Belongs to the RNA polymerase beta' chain family.</text>
</comment>
<feature type="binding site" evidence="7">
    <location>
        <position position="463"/>
    </location>
    <ligand>
        <name>Mg(2+)</name>
        <dbReference type="ChEBI" id="CHEBI:18420"/>
    </ligand>
</feature>
<sequence length="1442" mass="159666">MSLLESSNYDRINDYASVKISLARPHDIRSWSFGEVKKPETINYRTYRPEKDGLFCERIFGPEKDWECACGKYRGMKYKGMICDRCGVKVTHSRVRRKRMGHIELAAPIVHIWFFKAMPSRLGSLLAMKTTSLEKVIYFQDYVVVEPGDTPLKHQQLLTEEEYRTAREQYGEGSFDADMGAEAVRKLLMQLDLVKLSETLREELKTTGSKQKAKDLINRLKTVESIRDSDNKPEWIVMDVIPVIPPDLRPLVLLDSGNFATSDLNDLYRRIINRNNRLKKLVDLNAPEVIIRNEKRMLQQSVDALFDNNRCKRPVLGSSNRPLKSLTDMIKGKQGRFRENLLGKRVDYSARSVIVVGPTLKLHQCGLPKKIALELYQPFIIRRLKELGHADTIKSAKKMLERKDEEVWDILEEVITNHPVLLNRAPTLHRMGIQAFEPILVEGNAIRLHPLVCKGFNADFDGDQMAVHLPLSIEAQVEAHTLMMSTHNIFSPANGQPIISPSQDVVMGCYYVTMDVPEAPGDGMAFGSFAEVEMAHAVGKVHTHARIKVRLPKGRCLREEMDDPKKLGRVIDTTVGRVFFNEMLPQGMPFYNHSMRSGALSKVISDCYEFLGRRQTITLLDDMNQLGFKRATASGLSFGTDDLVTPDTKGKILAKAEKEVLKRNKLYQRGIITEGERYNGVLDAWTHAREEITAEMMTALENDYRGNQYVNPIFLMAHSGARGGVEQMRQLGGMRGLMAKPSGKIIETPIKANFREGLTVLEYFSSTHGARKGLADTALKTADSGYLTRKLADVAQNVVVTTDDCGTTQAITKGVLYRGEKVEVGLADIIKGRVSRQNIVNPITDEVIIAENGMITADIARKIEALGLEKLQVRSPMTCRAALGVCRKCYGMDMSTGSMVEEGMAVGIIAAQSIGEPGTQLTMRTFHIGGVGNRDVEQSDIKAAKGGIVRFAKLNAVKNEEDNLVVLGRNGELALVDDRGREIEKYEVPTGAVIALEEGQTVKAGDVLCEWDPHSIPILAEVGGKLRYEDLVEGETIRAEKDPSGQMRYIVMEHKGDLHPQLVIEDPKDGKVLDFYYMPEKAHLVAREGDLIKAGAVIAKTPREAGGTQDITGGLPRVTEIFEARKPKDPAVIAEIDGTVEILAEKKRGKRSIIVRNEAGIEREHLVSHNKHLRVHTGDIIKAGDSLVDGPLVPHDILMVSGEEAVQQYLSREIQNVYRSQRVEINDKHIEIIVSQMLRKVKIDSPGDTDLLPGSVLDKYDFRRANDRINECLKITDKGDSEFEVDAIVPKTVLEQANAQIEALGGELAKGAKPKKATASTQLLGITKASVQSSSFISAASFQETTKVLTEAALAGRTDHLVGLKENVILGHLIPAGTGFRATNESEVRIRPEALEALSVETAGVMDRSFPLLDGGSQPRPAQDPAAPSSLDALLGGGGSDE</sequence>
<evidence type="ECO:0000256" key="2">
    <source>
        <dbReference type="ARBA" id="ARBA00022679"/>
    </source>
</evidence>
<dbReference type="Gene3D" id="4.10.860.120">
    <property type="entry name" value="RNA polymerase II, clamp domain"/>
    <property type="match status" value="1"/>
</dbReference>
<gene>
    <name evidence="7 11" type="primary">rpoC</name>
    <name evidence="11" type="ORF">Spa11_44750</name>
</gene>
<evidence type="ECO:0000259" key="10">
    <source>
        <dbReference type="SMART" id="SM00663"/>
    </source>
</evidence>
<feature type="region of interest" description="Disordered" evidence="9">
    <location>
        <begin position="1409"/>
        <end position="1442"/>
    </location>
</feature>
<dbReference type="Pfam" id="PF00623">
    <property type="entry name" value="RNA_pol_Rpb1_2"/>
    <property type="match status" value="1"/>
</dbReference>
<evidence type="ECO:0000256" key="6">
    <source>
        <dbReference type="ARBA" id="ARBA00048552"/>
    </source>
</evidence>
<keyword evidence="7" id="KW-0862">Zinc</keyword>
<feature type="compositionally biased region" description="Low complexity" evidence="9">
    <location>
        <begin position="1424"/>
        <end position="1434"/>
    </location>
</feature>
<feature type="binding site" evidence="7">
    <location>
        <position position="459"/>
    </location>
    <ligand>
        <name>Mg(2+)</name>
        <dbReference type="ChEBI" id="CHEBI:18420"/>
    </ligand>
</feature>
<dbReference type="GO" id="GO:0003899">
    <property type="term" value="F:DNA-directed RNA polymerase activity"/>
    <property type="evidence" value="ECO:0007669"/>
    <property type="project" value="UniProtKB-UniRule"/>
</dbReference>
<dbReference type="EC" id="2.7.7.6" evidence="7"/>
<evidence type="ECO:0000256" key="8">
    <source>
        <dbReference type="RuleBase" id="RU004279"/>
    </source>
</evidence>
<dbReference type="InterPro" id="IPR044893">
    <property type="entry name" value="RNA_pol_Rpb1_clamp_domain"/>
</dbReference>
<evidence type="ECO:0000313" key="11">
    <source>
        <dbReference type="EMBL" id="QDV76250.1"/>
    </source>
</evidence>
<dbReference type="InterPro" id="IPR000722">
    <property type="entry name" value="RNA_pol_asu"/>
</dbReference>
<feature type="binding site" evidence="7">
    <location>
        <position position="83"/>
    </location>
    <ligand>
        <name>Zn(2+)</name>
        <dbReference type="ChEBI" id="CHEBI:29105"/>
        <label>1</label>
    </ligand>
</feature>
<feature type="binding site" evidence="7">
    <location>
        <position position="461"/>
    </location>
    <ligand>
        <name>Mg(2+)</name>
        <dbReference type="ChEBI" id="CHEBI:18420"/>
    </ligand>
</feature>
<evidence type="ECO:0000256" key="7">
    <source>
        <dbReference type="HAMAP-Rule" id="MF_01322"/>
    </source>
</evidence>
<dbReference type="InterPro" id="IPR006592">
    <property type="entry name" value="RNA_pol_N"/>
</dbReference>
<comment type="function">
    <text evidence="7 8">DNA-dependent RNA polymerase catalyzes the transcription of DNA into RNA using the four ribonucleoside triphosphates as substrates.</text>
</comment>
<comment type="catalytic activity">
    <reaction evidence="6 7 8">
        <text>RNA(n) + a ribonucleoside 5'-triphosphate = RNA(n+1) + diphosphate</text>
        <dbReference type="Rhea" id="RHEA:21248"/>
        <dbReference type="Rhea" id="RHEA-COMP:14527"/>
        <dbReference type="Rhea" id="RHEA-COMP:17342"/>
        <dbReference type="ChEBI" id="CHEBI:33019"/>
        <dbReference type="ChEBI" id="CHEBI:61557"/>
        <dbReference type="ChEBI" id="CHEBI:140395"/>
        <dbReference type="EC" id="2.7.7.6"/>
    </reaction>
</comment>
<dbReference type="PANTHER" id="PTHR19376">
    <property type="entry name" value="DNA-DIRECTED RNA POLYMERASE"/>
    <property type="match status" value="1"/>
</dbReference>
<dbReference type="CDD" id="cd02655">
    <property type="entry name" value="RNAP_beta'_C"/>
    <property type="match status" value="1"/>
</dbReference>
<dbReference type="GO" id="GO:0006351">
    <property type="term" value="P:DNA-templated transcription"/>
    <property type="evidence" value="ECO:0007669"/>
    <property type="project" value="UniProtKB-UniRule"/>
</dbReference>
<protein>
    <recommendedName>
        <fullName evidence="7">DNA-directed RNA polymerase subunit beta'</fullName>
        <shortName evidence="7">RNAP subunit beta'</shortName>
        <ecNumber evidence="7">2.7.7.6</ecNumber>
    </recommendedName>
    <alternativeName>
        <fullName evidence="7">RNA polymerase subunit beta'</fullName>
    </alternativeName>
    <alternativeName>
        <fullName evidence="7">Transcriptase subunit beta'</fullName>
    </alternativeName>
</protein>
<keyword evidence="5 7" id="KW-0804">Transcription</keyword>
<feature type="binding site" evidence="7">
    <location>
        <position position="889"/>
    </location>
    <ligand>
        <name>Zn(2+)</name>
        <dbReference type="ChEBI" id="CHEBI:29105"/>
        <label>2</label>
    </ligand>
</feature>
<keyword evidence="12" id="KW-1185">Reference proteome</keyword>
<dbReference type="Gene3D" id="1.10.132.30">
    <property type="match status" value="1"/>
</dbReference>
<dbReference type="KEGG" id="bmei:Spa11_44750"/>
<feature type="binding site" evidence="7">
    <location>
        <position position="70"/>
    </location>
    <ligand>
        <name>Zn(2+)</name>
        <dbReference type="ChEBI" id="CHEBI:29105"/>
        <label>1</label>
    </ligand>
</feature>
<dbReference type="Gene3D" id="1.10.1790.20">
    <property type="match status" value="1"/>
</dbReference>
<dbReference type="GO" id="GO:0003677">
    <property type="term" value="F:DNA binding"/>
    <property type="evidence" value="ECO:0007669"/>
    <property type="project" value="UniProtKB-UniRule"/>
</dbReference>
<evidence type="ECO:0000256" key="9">
    <source>
        <dbReference type="SAM" id="MobiDB-lite"/>
    </source>
</evidence>
<comment type="subunit">
    <text evidence="7">The RNAP catalytic core consists of 2 alpha, 1 beta, 1 beta' and 1 omega subunit. When a sigma factor is associated with the core the holoenzyme is formed, which can initiate transcription.</text>
</comment>
<dbReference type="GO" id="GO:0000287">
    <property type="term" value="F:magnesium ion binding"/>
    <property type="evidence" value="ECO:0007669"/>
    <property type="project" value="UniProtKB-UniRule"/>
</dbReference>
<dbReference type="CDD" id="cd01609">
    <property type="entry name" value="RNAP_beta'_N"/>
    <property type="match status" value="1"/>
</dbReference>
<dbReference type="GO" id="GO:0008270">
    <property type="term" value="F:zinc ion binding"/>
    <property type="evidence" value="ECO:0007669"/>
    <property type="project" value="UniProtKB-UniRule"/>
</dbReference>
<dbReference type="InterPro" id="IPR007081">
    <property type="entry name" value="RNA_pol_Rpb1_5"/>
</dbReference>
<dbReference type="Proteomes" id="UP000316426">
    <property type="component" value="Chromosome"/>
</dbReference>
<dbReference type="Gene3D" id="3.30.60.280">
    <property type="match status" value="1"/>
</dbReference>
<comment type="cofactor">
    <cofactor evidence="7">
        <name>Mg(2+)</name>
        <dbReference type="ChEBI" id="CHEBI:18420"/>
    </cofactor>
    <text evidence="7">Binds 1 Mg(2+) ion per subunit.</text>
</comment>
<dbReference type="SMART" id="SM00663">
    <property type="entry name" value="RPOLA_N"/>
    <property type="match status" value="1"/>
</dbReference>
<evidence type="ECO:0000256" key="4">
    <source>
        <dbReference type="ARBA" id="ARBA00022723"/>
    </source>
</evidence>
<keyword evidence="7" id="KW-0460">Magnesium</keyword>
<feature type="binding site" evidence="7">
    <location>
        <position position="886"/>
    </location>
    <ligand>
        <name>Zn(2+)</name>
        <dbReference type="ChEBI" id="CHEBI:29105"/>
        <label>2</label>
    </ligand>
</feature>
<keyword evidence="3 7" id="KW-0548">Nucleotidyltransferase</keyword>
<evidence type="ECO:0000256" key="5">
    <source>
        <dbReference type="ARBA" id="ARBA00023163"/>
    </source>
</evidence>
<dbReference type="InterPro" id="IPR007083">
    <property type="entry name" value="RNA_pol_Rpb1_4"/>
</dbReference>
<feature type="binding site" evidence="7">
    <location>
        <position position="86"/>
    </location>
    <ligand>
        <name>Zn(2+)</name>
        <dbReference type="ChEBI" id="CHEBI:29105"/>
        <label>1</label>
    </ligand>
</feature>
<dbReference type="PANTHER" id="PTHR19376:SF54">
    <property type="entry name" value="DNA-DIRECTED RNA POLYMERASE SUBUNIT BETA"/>
    <property type="match status" value="1"/>
</dbReference>
<dbReference type="InterPro" id="IPR007066">
    <property type="entry name" value="RNA_pol_Rpb1_3"/>
</dbReference>
<dbReference type="Pfam" id="PF05000">
    <property type="entry name" value="RNA_pol_Rpb1_4"/>
    <property type="match status" value="1"/>
</dbReference>
<dbReference type="Gene3D" id="2.40.50.100">
    <property type="match status" value="3"/>
</dbReference>
<dbReference type="RefSeq" id="WP_145116707.1">
    <property type="nucleotide sequence ID" value="NZ_CP036349.1"/>
</dbReference>
<proteinExistence type="inferred from homology"/>
<dbReference type="InterPro" id="IPR042102">
    <property type="entry name" value="RNA_pol_Rpb1_3_sf"/>
</dbReference>
<keyword evidence="2 7" id="KW-0808">Transferase</keyword>
<dbReference type="Pfam" id="PF04998">
    <property type="entry name" value="RNA_pol_Rpb1_5"/>
    <property type="match status" value="1"/>
</dbReference>
<feature type="binding site" evidence="7">
    <location>
        <position position="68"/>
    </location>
    <ligand>
        <name>Zn(2+)</name>
        <dbReference type="ChEBI" id="CHEBI:29105"/>
        <label>1</label>
    </ligand>
</feature>
<dbReference type="InterPro" id="IPR007080">
    <property type="entry name" value="RNA_pol_Rpb1_1"/>
</dbReference>
<dbReference type="SUPFAM" id="SSF64484">
    <property type="entry name" value="beta and beta-prime subunits of DNA dependent RNA-polymerase"/>
    <property type="match status" value="1"/>
</dbReference>
<dbReference type="InterPro" id="IPR012754">
    <property type="entry name" value="DNA-dir_RpoC_beta_prime_bact"/>
</dbReference>
<keyword evidence="4 7" id="KW-0479">Metal-binding</keyword>